<proteinExistence type="predicted"/>
<dbReference type="Pfam" id="PF13188">
    <property type="entry name" value="PAS_8"/>
    <property type="match status" value="2"/>
</dbReference>
<keyword evidence="5" id="KW-0902">Two-component regulatory system</keyword>
<dbReference type="InterPro" id="IPR003661">
    <property type="entry name" value="HisK_dim/P_dom"/>
</dbReference>
<evidence type="ECO:0000256" key="1">
    <source>
        <dbReference type="ARBA" id="ARBA00000085"/>
    </source>
</evidence>
<dbReference type="EMBL" id="CP015118">
    <property type="protein sequence ID" value="ARN18837.1"/>
    <property type="molecule type" value="Genomic_DNA"/>
</dbReference>
<evidence type="ECO:0000256" key="8">
    <source>
        <dbReference type="ARBA" id="ARBA00070152"/>
    </source>
</evidence>
<name>A0A1W6L3S6_9BURK</name>
<dbReference type="SUPFAM" id="SSF47384">
    <property type="entry name" value="Homodimeric domain of signal transducing histidine kinase"/>
    <property type="match status" value="1"/>
</dbReference>
<evidence type="ECO:0000259" key="14">
    <source>
        <dbReference type="PROSITE" id="PS50112"/>
    </source>
</evidence>
<dbReference type="NCBIfam" id="TIGR00229">
    <property type="entry name" value="sensory_box"/>
    <property type="match status" value="3"/>
</dbReference>
<feature type="transmembrane region" description="Helical" evidence="11">
    <location>
        <begin position="127"/>
        <end position="144"/>
    </location>
</feature>
<keyword evidence="11" id="KW-0812">Transmembrane</keyword>
<keyword evidence="6" id="KW-0843">Virulence</keyword>
<dbReference type="Pfam" id="PF13426">
    <property type="entry name" value="PAS_9"/>
    <property type="match status" value="1"/>
</dbReference>
<dbReference type="CDD" id="cd00130">
    <property type="entry name" value="PAS"/>
    <property type="match status" value="2"/>
</dbReference>
<dbReference type="InterPro" id="IPR036890">
    <property type="entry name" value="HATPase_C_sf"/>
</dbReference>
<dbReference type="EC" id="2.7.13.3" evidence="2"/>
<dbReference type="InterPro" id="IPR000700">
    <property type="entry name" value="PAS-assoc_C"/>
</dbReference>
<keyword evidence="11" id="KW-0472">Membrane</keyword>
<dbReference type="PROSITE" id="PS50113">
    <property type="entry name" value="PAC"/>
    <property type="match status" value="2"/>
</dbReference>
<dbReference type="InterPro" id="IPR000014">
    <property type="entry name" value="PAS"/>
</dbReference>
<evidence type="ECO:0000313" key="16">
    <source>
        <dbReference type="EMBL" id="ARN18837.1"/>
    </source>
</evidence>
<dbReference type="PROSITE" id="PS50109">
    <property type="entry name" value="HIS_KIN"/>
    <property type="match status" value="1"/>
</dbReference>
<dbReference type="GO" id="GO:0000155">
    <property type="term" value="F:phosphorelay sensor kinase activity"/>
    <property type="evidence" value="ECO:0007669"/>
    <property type="project" value="InterPro"/>
</dbReference>
<dbReference type="PROSITE" id="PS50110">
    <property type="entry name" value="RESPONSE_REGULATORY"/>
    <property type="match status" value="1"/>
</dbReference>
<evidence type="ECO:0000259" key="15">
    <source>
        <dbReference type="PROSITE" id="PS50113"/>
    </source>
</evidence>
<dbReference type="InterPro" id="IPR011006">
    <property type="entry name" value="CheY-like_superfamily"/>
</dbReference>
<feature type="domain" description="Histidine kinase" evidence="12">
    <location>
        <begin position="694"/>
        <end position="912"/>
    </location>
</feature>
<feature type="domain" description="PAC" evidence="15">
    <location>
        <begin position="258"/>
        <end position="312"/>
    </location>
</feature>
<evidence type="ECO:0000256" key="11">
    <source>
        <dbReference type="SAM" id="Phobius"/>
    </source>
</evidence>
<sequence>MAPKPAARARLGSGRNVGRFYFGAAALIAIGNALLYAFVPLHVSAAWQDVLVVACIWLGIVFLWAIRQLATQPIGKVVRNAAWWAAGVALLSAVSTGQGVHTPSLGYLSLFVCLVTVLAGVRSGLQLALACALGVAGLWASEAFGPTPPDTTLQHLLTHLLLLATAVVGAALMARTLQHALRQADEREQRFRGLLTLAADLYWEVDQDLRLVDVPDDLSPGFLRPPQGSAGAHPWELDLGLSERDRITARSAIEARRPFSELRMQRTDRDGRMRQFVISGRPRFDAEGTFLGYWGVGKEITAELLAQQAVRASESRYKELFARSPAPLLIHRGGVVLVANESAARMFGFATPEQLVGTALLPRYAAGPSRDLQTRRLAELEHMPMGSALELADFQLHSEDGRRLTAQATDVRVNEVDGPATLSIYHDITARVATENALRRSEVMLTHMFATSPDFITLSELDTSRYLMVNESFSRIFGYTNDEVAGQSALELGIWYDPEERRPLVEAIETNGEIHELPVTFVTKAKQPVSLLLSAARFELDGRVYMVVNGRDVTESQRVQHEHEAMLQNALIGIALTRGGRFVQVNDRFERMFGWPAGELVGQDEQVVWLHGEAPEERQPDTPLELERVMRRRDGSTFTGRAMAKPVSSPHPRLDGTIWIVEDITERRQIDQALAEARDRAEAANRAKSAFLANTSHEIRTPLNGLLGLARLAMQQGIDERRRHQYLAQIHDSAQSLAGIISDILDLSKIEAGKFSVESVPFDLRALLAAVHHAYQSLAHAHSLGLQLHIDESLPATVRGDPLRLRQILSNYITNGLKFTARGHVRIEAAPAGDGFIRFSVSDTGPGIDGDTQRRLFQPFTQADESTTRRFGGTGLGLSICKELAELMGGRIGVDSRIGEGSRFWAELPMPETEASDALADDEAQDVARLSGIHVLLVEDNPVNMLIGVSTLEQWGVDVVQAHDGHEAIAAVERAVRARRPFDVVLMDVQMPQLSGHEAARRLREHHSAEALPIIALTAAALVSEREEALAAGMNDFLTKPIDAQRLRRALIRVIEGHSQFGSLSV</sequence>
<keyword evidence="3 9" id="KW-0597">Phosphoprotein</keyword>
<evidence type="ECO:0000256" key="7">
    <source>
        <dbReference type="ARBA" id="ARBA00058004"/>
    </source>
</evidence>
<feature type="transmembrane region" description="Helical" evidence="11">
    <location>
        <begin position="45"/>
        <end position="65"/>
    </location>
</feature>
<evidence type="ECO:0000256" key="10">
    <source>
        <dbReference type="SAM" id="Coils"/>
    </source>
</evidence>
<keyword evidence="17" id="KW-1185">Reference proteome</keyword>
<protein>
    <recommendedName>
        <fullName evidence="8">Virulence sensor protein BvgS</fullName>
        <ecNumber evidence="2">2.7.13.3</ecNumber>
    </recommendedName>
</protein>
<dbReference type="STRING" id="946333.A4W93_02245"/>
<dbReference type="CDD" id="cd16922">
    <property type="entry name" value="HATPase_EvgS-ArcB-TorS-like"/>
    <property type="match status" value="1"/>
</dbReference>
<gene>
    <name evidence="16" type="ORF">A4W93_02245</name>
</gene>
<reference evidence="16 17" key="1">
    <citation type="submission" date="2016-04" db="EMBL/GenBank/DDBJ databases">
        <title>Complete genome sequence of natural rubber-degrading, novel Gram-negative bacterium, Rhizobacter gummiphilus strain NS21.</title>
        <authorList>
            <person name="Tabata M."/>
            <person name="Kasai D."/>
            <person name="Fukuda M."/>
        </authorList>
    </citation>
    <scope>NUCLEOTIDE SEQUENCE [LARGE SCALE GENOMIC DNA]</scope>
    <source>
        <strain evidence="16 17">NS21</strain>
    </source>
</reference>
<evidence type="ECO:0000256" key="3">
    <source>
        <dbReference type="ARBA" id="ARBA00022553"/>
    </source>
</evidence>
<dbReference type="CDD" id="cd17546">
    <property type="entry name" value="REC_hyHK_CKI1_RcsC-like"/>
    <property type="match status" value="1"/>
</dbReference>
<dbReference type="AlphaFoldDB" id="A0A1W6L3S6"/>
<evidence type="ECO:0000256" key="2">
    <source>
        <dbReference type="ARBA" id="ARBA00012438"/>
    </source>
</evidence>
<dbReference type="PANTHER" id="PTHR45339">
    <property type="entry name" value="HYBRID SIGNAL TRANSDUCTION HISTIDINE KINASE J"/>
    <property type="match status" value="1"/>
</dbReference>
<dbReference type="SMART" id="SM00448">
    <property type="entry name" value="REC"/>
    <property type="match status" value="1"/>
</dbReference>
<feature type="domain" description="Response regulatory" evidence="13">
    <location>
        <begin position="934"/>
        <end position="1055"/>
    </location>
</feature>
<dbReference type="Gene3D" id="3.30.450.20">
    <property type="entry name" value="PAS domain"/>
    <property type="match status" value="4"/>
</dbReference>
<organism evidence="16 17">
    <name type="scientific">Piscinibacter gummiphilus</name>
    <dbReference type="NCBI Taxonomy" id="946333"/>
    <lineage>
        <taxon>Bacteria</taxon>
        <taxon>Pseudomonadati</taxon>
        <taxon>Pseudomonadota</taxon>
        <taxon>Betaproteobacteria</taxon>
        <taxon>Burkholderiales</taxon>
        <taxon>Sphaerotilaceae</taxon>
        <taxon>Piscinibacter</taxon>
    </lineage>
</organism>
<dbReference type="SMART" id="SM00091">
    <property type="entry name" value="PAS"/>
    <property type="match status" value="3"/>
</dbReference>
<dbReference type="Gene3D" id="3.30.565.10">
    <property type="entry name" value="Histidine kinase-like ATPase, C-terminal domain"/>
    <property type="match status" value="1"/>
</dbReference>
<dbReference type="Pfam" id="PF02518">
    <property type="entry name" value="HATPase_c"/>
    <property type="match status" value="1"/>
</dbReference>
<evidence type="ECO:0000256" key="6">
    <source>
        <dbReference type="ARBA" id="ARBA00023026"/>
    </source>
</evidence>
<evidence type="ECO:0000259" key="13">
    <source>
        <dbReference type="PROSITE" id="PS50110"/>
    </source>
</evidence>
<feature type="domain" description="PAS" evidence="14">
    <location>
        <begin position="580"/>
        <end position="633"/>
    </location>
</feature>
<dbReference type="Proteomes" id="UP000193427">
    <property type="component" value="Chromosome"/>
</dbReference>
<evidence type="ECO:0000256" key="9">
    <source>
        <dbReference type="PROSITE-ProRule" id="PRU00169"/>
    </source>
</evidence>
<dbReference type="Pfam" id="PF00072">
    <property type="entry name" value="Response_reg"/>
    <property type="match status" value="1"/>
</dbReference>
<dbReference type="SUPFAM" id="SSF52172">
    <property type="entry name" value="CheY-like"/>
    <property type="match status" value="1"/>
</dbReference>
<dbReference type="SMART" id="SM00387">
    <property type="entry name" value="HATPase_c"/>
    <property type="match status" value="1"/>
</dbReference>
<dbReference type="SUPFAM" id="SSF55785">
    <property type="entry name" value="PYP-like sensor domain (PAS domain)"/>
    <property type="match status" value="4"/>
</dbReference>
<feature type="transmembrane region" description="Helical" evidence="11">
    <location>
        <begin position="77"/>
        <end position="94"/>
    </location>
</feature>
<evidence type="ECO:0000256" key="5">
    <source>
        <dbReference type="ARBA" id="ARBA00023012"/>
    </source>
</evidence>
<evidence type="ECO:0000313" key="17">
    <source>
        <dbReference type="Proteomes" id="UP000193427"/>
    </source>
</evidence>
<dbReference type="InterPro" id="IPR001789">
    <property type="entry name" value="Sig_transdc_resp-reg_receiver"/>
</dbReference>
<comment type="catalytic activity">
    <reaction evidence="1">
        <text>ATP + protein L-histidine = ADP + protein N-phospho-L-histidine.</text>
        <dbReference type="EC" id="2.7.13.3"/>
    </reaction>
</comment>
<evidence type="ECO:0000256" key="4">
    <source>
        <dbReference type="ARBA" id="ARBA00022729"/>
    </source>
</evidence>
<dbReference type="Pfam" id="PF00512">
    <property type="entry name" value="HisKA"/>
    <property type="match status" value="1"/>
</dbReference>
<dbReference type="InterPro" id="IPR003594">
    <property type="entry name" value="HATPase_dom"/>
</dbReference>
<dbReference type="FunFam" id="3.30.565.10:FF:000010">
    <property type="entry name" value="Sensor histidine kinase RcsC"/>
    <property type="match status" value="1"/>
</dbReference>
<keyword evidence="11" id="KW-1133">Transmembrane helix</keyword>
<dbReference type="SMART" id="SM00388">
    <property type="entry name" value="HisKA"/>
    <property type="match status" value="1"/>
</dbReference>
<dbReference type="PANTHER" id="PTHR45339:SF1">
    <property type="entry name" value="HYBRID SIGNAL TRANSDUCTION HISTIDINE KINASE J"/>
    <property type="match status" value="1"/>
</dbReference>
<dbReference type="Gene3D" id="1.10.287.130">
    <property type="match status" value="1"/>
</dbReference>
<dbReference type="PRINTS" id="PR00344">
    <property type="entry name" value="BCTRLSENSOR"/>
</dbReference>
<keyword evidence="4" id="KW-0732">Signal</keyword>
<dbReference type="CDD" id="cd00082">
    <property type="entry name" value="HisKA"/>
    <property type="match status" value="1"/>
</dbReference>
<feature type="transmembrane region" description="Helical" evidence="11">
    <location>
        <begin position="156"/>
        <end position="174"/>
    </location>
</feature>
<dbReference type="SMART" id="SM00086">
    <property type="entry name" value="PAC"/>
    <property type="match status" value="3"/>
</dbReference>
<evidence type="ECO:0000259" key="12">
    <source>
        <dbReference type="PROSITE" id="PS50109"/>
    </source>
</evidence>
<feature type="modified residue" description="4-aspartylphosphate" evidence="9">
    <location>
        <position position="988"/>
    </location>
</feature>
<feature type="domain" description="PAC" evidence="15">
    <location>
        <begin position="624"/>
        <end position="676"/>
    </location>
</feature>
<keyword evidence="10" id="KW-0175">Coiled coil</keyword>
<dbReference type="InterPro" id="IPR001610">
    <property type="entry name" value="PAC"/>
</dbReference>
<dbReference type="InterPro" id="IPR035965">
    <property type="entry name" value="PAS-like_dom_sf"/>
</dbReference>
<dbReference type="Gene3D" id="3.40.50.2300">
    <property type="match status" value="1"/>
</dbReference>
<dbReference type="KEGG" id="rgu:A4W93_02245"/>
<feature type="coiled-coil region" evidence="10">
    <location>
        <begin position="667"/>
        <end position="694"/>
    </location>
</feature>
<dbReference type="InterPro" id="IPR005467">
    <property type="entry name" value="His_kinase_dom"/>
</dbReference>
<feature type="transmembrane region" description="Helical" evidence="11">
    <location>
        <begin position="20"/>
        <end position="39"/>
    </location>
</feature>
<accession>A0A1W6L3S6</accession>
<dbReference type="SUPFAM" id="SSF55874">
    <property type="entry name" value="ATPase domain of HSP90 chaperone/DNA topoisomerase II/histidine kinase"/>
    <property type="match status" value="1"/>
</dbReference>
<dbReference type="InterPro" id="IPR004358">
    <property type="entry name" value="Sig_transdc_His_kin-like_C"/>
</dbReference>
<dbReference type="InterPro" id="IPR036097">
    <property type="entry name" value="HisK_dim/P_sf"/>
</dbReference>
<feature type="domain" description="PAS" evidence="14">
    <location>
        <begin position="441"/>
        <end position="509"/>
    </location>
</feature>
<comment type="function">
    <text evidence="7">Member of the two-component regulatory system BvgS/BvgA. Phosphorylates BvgA via a four-step phosphorelay in response to environmental signals.</text>
</comment>
<dbReference type="PROSITE" id="PS50112">
    <property type="entry name" value="PAS"/>
    <property type="match status" value="2"/>
</dbReference>